<dbReference type="Proteomes" id="UP000001593">
    <property type="component" value="Unassembled WGS sequence"/>
</dbReference>
<feature type="compositionally biased region" description="Basic and acidic residues" evidence="3">
    <location>
        <begin position="1"/>
        <end position="11"/>
    </location>
</feature>
<sequence length="461" mass="52622">MAALSKEEYLKRYLSAPTEDEPKKKRKRKPKAVAKLPRSVIVDDDVAWSDLKPKNPEMKQKEFEFDTAGEDAPVVYDEDGSTMISTELYKKREEDLRSKWAPLGSDNSASLGDGSPQRQKTHGLLDLSGGDVRRQRHDSDSSPPRRQRHDSPDESPVRRQRHDSDSSPLRRQRHDSPDESPVRRQRHDSDSSPLRRERHDSPDQSPVRRKQHDSSDLSPPRGGIQNDSDQSLPRKRPGSDADLSPPRARKGSDSDQSPPRKGMAGLLSAGDLKRENEIKRKREAEMFASMDTGISGRGAKTVHRDKSGRKRDLEAEKRIKEEEEREKAKDDEKFKQWGKGVVQTEKARQRLEEDLHEMAKPLARYKDDKDLDAMLKELTREDDPMLAYMQKKKASSDVKAGKKAKPVYKGPPPQPNRFGIPPGYRWDGVDRSNGFERRRFAMIANKQATDSVAHKWSVEDM</sequence>
<dbReference type="FunCoup" id="A7S2N7">
    <property type="interactions" value="542"/>
</dbReference>
<feature type="compositionally biased region" description="Basic and acidic residues" evidence="3">
    <location>
        <begin position="131"/>
        <end position="140"/>
    </location>
</feature>
<feature type="compositionally biased region" description="Basic and acidic residues" evidence="3">
    <location>
        <begin position="51"/>
        <end position="64"/>
    </location>
</feature>
<dbReference type="AlphaFoldDB" id="A7S2N7"/>
<dbReference type="GO" id="GO:0000398">
    <property type="term" value="P:mRNA splicing, via spliceosome"/>
    <property type="evidence" value="ECO:0000318"/>
    <property type="project" value="GO_Central"/>
</dbReference>
<feature type="compositionally biased region" description="Basic and acidic residues" evidence="3">
    <location>
        <begin position="149"/>
        <end position="165"/>
    </location>
</feature>
<dbReference type="GO" id="GO:0005684">
    <property type="term" value="C:U2-type spliceosomal complex"/>
    <property type="evidence" value="ECO:0000318"/>
    <property type="project" value="GO_Central"/>
</dbReference>
<dbReference type="OMA" id="FEAEFQF"/>
<evidence type="ECO:0000256" key="2">
    <source>
        <dbReference type="ARBA" id="ARBA00014454"/>
    </source>
</evidence>
<dbReference type="PANTHER" id="PTHR31809:SF0">
    <property type="entry name" value="BUD13 HOMOLOG"/>
    <property type="match status" value="1"/>
</dbReference>
<dbReference type="EMBL" id="DS469569">
    <property type="protein sequence ID" value="EDO42071.1"/>
    <property type="molecule type" value="Genomic_DNA"/>
</dbReference>
<keyword evidence="5" id="KW-1185">Reference proteome</keyword>
<feature type="region of interest" description="Disordered" evidence="3">
    <location>
        <begin position="391"/>
        <end position="425"/>
    </location>
</feature>
<dbReference type="InterPro" id="IPR051112">
    <property type="entry name" value="CWC26_splicing_factor"/>
</dbReference>
<evidence type="ECO:0000313" key="5">
    <source>
        <dbReference type="Proteomes" id="UP000001593"/>
    </source>
</evidence>
<name>A7S2N7_NEMVE</name>
<feature type="region of interest" description="Disordered" evidence="3">
    <location>
        <begin position="50"/>
        <end position="82"/>
    </location>
</feature>
<gene>
    <name evidence="4" type="ORF">NEMVEDRAFT_v1g165724</name>
</gene>
<dbReference type="eggNOG" id="KOG2654">
    <property type="taxonomic scope" value="Eukaryota"/>
</dbReference>
<dbReference type="Pfam" id="PF09736">
    <property type="entry name" value="Bud13"/>
    <property type="match status" value="1"/>
</dbReference>
<dbReference type="InterPro" id="IPR018609">
    <property type="entry name" value="Bud13"/>
</dbReference>
<evidence type="ECO:0000256" key="1">
    <source>
        <dbReference type="ARBA" id="ARBA00011069"/>
    </source>
</evidence>
<dbReference type="InParanoid" id="A7S2N7"/>
<accession>A7S2N7</accession>
<evidence type="ECO:0000256" key="3">
    <source>
        <dbReference type="SAM" id="MobiDB-lite"/>
    </source>
</evidence>
<dbReference type="PhylomeDB" id="A7S2N7"/>
<feature type="region of interest" description="Disordered" evidence="3">
    <location>
        <begin position="100"/>
        <end position="332"/>
    </location>
</feature>
<comment type="similarity">
    <text evidence="1">Belongs to the CWC26 family.</text>
</comment>
<dbReference type="PANTHER" id="PTHR31809">
    <property type="entry name" value="BUD13 HOMOLOG"/>
    <property type="match status" value="1"/>
</dbReference>
<protein>
    <recommendedName>
        <fullName evidence="2">BUD13 homolog</fullName>
    </recommendedName>
</protein>
<organism evidence="4 5">
    <name type="scientific">Nematostella vectensis</name>
    <name type="common">Starlet sea anemone</name>
    <dbReference type="NCBI Taxonomy" id="45351"/>
    <lineage>
        <taxon>Eukaryota</taxon>
        <taxon>Metazoa</taxon>
        <taxon>Cnidaria</taxon>
        <taxon>Anthozoa</taxon>
        <taxon>Hexacorallia</taxon>
        <taxon>Actiniaria</taxon>
        <taxon>Edwardsiidae</taxon>
        <taxon>Nematostella</taxon>
    </lineage>
</organism>
<feature type="compositionally biased region" description="Basic and acidic residues" evidence="3">
    <location>
        <begin position="271"/>
        <end position="285"/>
    </location>
</feature>
<proteinExistence type="inferred from homology"/>
<feature type="region of interest" description="Disordered" evidence="3">
    <location>
        <begin position="1"/>
        <end position="36"/>
    </location>
</feature>
<feature type="compositionally biased region" description="Basic and acidic residues" evidence="3">
    <location>
        <begin position="174"/>
        <end position="202"/>
    </location>
</feature>
<evidence type="ECO:0000313" key="4">
    <source>
        <dbReference type="EMBL" id="EDO42071.1"/>
    </source>
</evidence>
<reference evidence="4 5" key="1">
    <citation type="journal article" date="2007" name="Science">
        <title>Sea anemone genome reveals ancestral eumetazoan gene repertoire and genomic organization.</title>
        <authorList>
            <person name="Putnam N.H."/>
            <person name="Srivastava M."/>
            <person name="Hellsten U."/>
            <person name="Dirks B."/>
            <person name="Chapman J."/>
            <person name="Salamov A."/>
            <person name="Terry A."/>
            <person name="Shapiro H."/>
            <person name="Lindquist E."/>
            <person name="Kapitonov V.V."/>
            <person name="Jurka J."/>
            <person name="Genikhovich G."/>
            <person name="Grigoriev I.V."/>
            <person name="Lucas S.M."/>
            <person name="Steele R.E."/>
            <person name="Finnerty J.R."/>
            <person name="Technau U."/>
            <person name="Martindale M.Q."/>
            <person name="Rokhsar D.S."/>
        </authorList>
    </citation>
    <scope>NUCLEOTIDE SEQUENCE [LARGE SCALE GENOMIC DNA]</scope>
    <source>
        <strain evidence="5">CH2 X CH6</strain>
    </source>
</reference>
<dbReference type="STRING" id="45351.A7S2N7"/>
<feature type="compositionally biased region" description="Basic and acidic residues" evidence="3">
    <location>
        <begin position="302"/>
        <end position="332"/>
    </location>
</feature>
<dbReference type="HOGENOM" id="CLU_024195_3_0_1"/>